<reference evidence="1 2" key="1">
    <citation type="submission" date="2020-03" db="EMBL/GenBank/DDBJ databases">
        <title>Draft genome sequence of environmentally isolated cultures.</title>
        <authorList>
            <person name="Wilson H.S."/>
            <person name="De Leon M.E."/>
        </authorList>
    </citation>
    <scope>NUCLEOTIDE SEQUENCE [LARGE SCALE GENOMIC DNA]</scope>
    <source>
        <strain evidence="1 2">HSC-31F16</strain>
    </source>
</reference>
<sequence length="144" mass="15991">MSEVRRAWNPDKKLHPGRAIREGIRAAKPGDTVIKARFYRVSTRFTYINKNKLIDCFSISRAAILGRGDKAKGRNGVARCPSCMGKIDCLDCKWLFLLRLWQKLLCAVGVLQVQLRPFFALLALVPAAWASAPPLAGLRKAASP</sequence>
<name>A0ABX0L862_9NEIS</name>
<dbReference type="Proteomes" id="UP001515641">
    <property type="component" value="Unassembled WGS sequence"/>
</dbReference>
<accession>A0ABX0L862</accession>
<dbReference type="RefSeq" id="WP_166452014.1">
    <property type="nucleotide sequence ID" value="NZ_JAAOMA010000013.1"/>
</dbReference>
<comment type="caution">
    <text evidence="1">The sequence shown here is derived from an EMBL/GenBank/DDBJ whole genome shotgun (WGS) entry which is preliminary data.</text>
</comment>
<gene>
    <name evidence="1" type="ORF">HA052_11235</name>
</gene>
<evidence type="ECO:0000313" key="2">
    <source>
        <dbReference type="Proteomes" id="UP001515641"/>
    </source>
</evidence>
<organism evidence="1 2">
    <name type="scientific">Chromobacterium fluminis</name>
    <dbReference type="NCBI Taxonomy" id="3044269"/>
    <lineage>
        <taxon>Bacteria</taxon>
        <taxon>Pseudomonadati</taxon>
        <taxon>Pseudomonadota</taxon>
        <taxon>Betaproteobacteria</taxon>
        <taxon>Neisseriales</taxon>
        <taxon>Chromobacteriaceae</taxon>
        <taxon>Chromobacterium</taxon>
    </lineage>
</organism>
<proteinExistence type="predicted"/>
<keyword evidence="2" id="KW-1185">Reference proteome</keyword>
<evidence type="ECO:0000313" key="1">
    <source>
        <dbReference type="EMBL" id="NHR05772.1"/>
    </source>
</evidence>
<protein>
    <submittedName>
        <fullName evidence="1">Uncharacterized protein</fullName>
    </submittedName>
</protein>
<dbReference type="EMBL" id="JAAOMA010000013">
    <property type="protein sequence ID" value="NHR05772.1"/>
    <property type="molecule type" value="Genomic_DNA"/>
</dbReference>